<dbReference type="SUPFAM" id="SSF103473">
    <property type="entry name" value="MFS general substrate transporter"/>
    <property type="match status" value="1"/>
</dbReference>
<proteinExistence type="predicted"/>
<dbReference type="InterPro" id="IPR011701">
    <property type="entry name" value="MFS"/>
</dbReference>
<evidence type="ECO:0000313" key="6">
    <source>
        <dbReference type="EMBL" id="SDP80100.1"/>
    </source>
</evidence>
<accession>A0A1H0VNT6</accession>
<feature type="transmembrane region" description="Helical" evidence="4">
    <location>
        <begin position="302"/>
        <end position="321"/>
    </location>
</feature>
<keyword evidence="3 4" id="KW-0472">Membrane</keyword>
<gene>
    <name evidence="6" type="ORF">SAMN05660330_04165</name>
</gene>
<dbReference type="PROSITE" id="PS50850">
    <property type="entry name" value="MFS"/>
    <property type="match status" value="1"/>
</dbReference>
<feature type="transmembrane region" description="Helical" evidence="4">
    <location>
        <begin position="12"/>
        <end position="33"/>
    </location>
</feature>
<evidence type="ECO:0000256" key="2">
    <source>
        <dbReference type="ARBA" id="ARBA00022989"/>
    </source>
</evidence>
<keyword evidence="2 4" id="KW-1133">Transmembrane helix</keyword>
<feature type="transmembrane region" description="Helical" evidence="4">
    <location>
        <begin position="397"/>
        <end position="416"/>
    </location>
</feature>
<evidence type="ECO:0000256" key="1">
    <source>
        <dbReference type="ARBA" id="ARBA00022692"/>
    </source>
</evidence>
<dbReference type="EMBL" id="FNJI01000057">
    <property type="protein sequence ID" value="SDP80100.1"/>
    <property type="molecule type" value="Genomic_DNA"/>
</dbReference>
<dbReference type="GO" id="GO:0022857">
    <property type="term" value="F:transmembrane transporter activity"/>
    <property type="evidence" value="ECO:0007669"/>
    <property type="project" value="InterPro"/>
</dbReference>
<evidence type="ECO:0000256" key="3">
    <source>
        <dbReference type="ARBA" id="ARBA00023136"/>
    </source>
</evidence>
<dbReference type="Gene3D" id="1.20.1250.20">
    <property type="entry name" value="MFS general substrate transporter like domains"/>
    <property type="match status" value="2"/>
</dbReference>
<dbReference type="AlphaFoldDB" id="A0A1H0VNT6"/>
<reference evidence="6 7" key="1">
    <citation type="submission" date="2016-10" db="EMBL/GenBank/DDBJ databases">
        <authorList>
            <person name="de Groot N.N."/>
        </authorList>
    </citation>
    <scope>NUCLEOTIDE SEQUENCE [LARGE SCALE GENOMIC DNA]</scope>
    <source>
        <strain evidence="6 7">DSM 12130</strain>
    </source>
</reference>
<feature type="transmembrane region" description="Helical" evidence="4">
    <location>
        <begin position="240"/>
        <end position="260"/>
    </location>
</feature>
<dbReference type="RefSeq" id="WP_092226027.1">
    <property type="nucleotide sequence ID" value="NZ_FNJI01000057.1"/>
</dbReference>
<dbReference type="InterPro" id="IPR020846">
    <property type="entry name" value="MFS_dom"/>
</dbReference>
<organism evidence="6 7">
    <name type="scientific">Desulforhopalus singaporensis</name>
    <dbReference type="NCBI Taxonomy" id="91360"/>
    <lineage>
        <taxon>Bacteria</taxon>
        <taxon>Pseudomonadati</taxon>
        <taxon>Thermodesulfobacteriota</taxon>
        <taxon>Desulfobulbia</taxon>
        <taxon>Desulfobulbales</taxon>
        <taxon>Desulfocapsaceae</taxon>
        <taxon>Desulforhopalus</taxon>
    </lineage>
</organism>
<dbReference type="InterPro" id="IPR036259">
    <property type="entry name" value="MFS_trans_sf"/>
</dbReference>
<feature type="transmembrane region" description="Helical" evidence="4">
    <location>
        <begin position="327"/>
        <end position="344"/>
    </location>
</feature>
<dbReference type="Pfam" id="PF07690">
    <property type="entry name" value="MFS_1"/>
    <property type="match status" value="1"/>
</dbReference>
<dbReference type="Proteomes" id="UP000199073">
    <property type="component" value="Unassembled WGS sequence"/>
</dbReference>
<feature type="transmembrane region" description="Helical" evidence="4">
    <location>
        <begin position="185"/>
        <end position="205"/>
    </location>
</feature>
<keyword evidence="7" id="KW-1185">Reference proteome</keyword>
<feature type="transmembrane region" description="Helical" evidence="4">
    <location>
        <begin position="365"/>
        <end position="385"/>
    </location>
</feature>
<evidence type="ECO:0000313" key="7">
    <source>
        <dbReference type="Proteomes" id="UP000199073"/>
    </source>
</evidence>
<feature type="transmembrane region" description="Helical" evidence="4">
    <location>
        <begin position="139"/>
        <end position="165"/>
    </location>
</feature>
<protein>
    <submittedName>
        <fullName evidence="6">Nitrate/nitrite transporter NarK</fullName>
    </submittedName>
</protein>
<feature type="transmembrane region" description="Helical" evidence="4">
    <location>
        <begin position="272"/>
        <end position="290"/>
    </location>
</feature>
<keyword evidence="1 4" id="KW-0812">Transmembrane</keyword>
<feature type="transmembrane region" description="Helical" evidence="4">
    <location>
        <begin position="82"/>
        <end position="99"/>
    </location>
</feature>
<evidence type="ECO:0000256" key="4">
    <source>
        <dbReference type="SAM" id="Phobius"/>
    </source>
</evidence>
<feature type="domain" description="Major facilitator superfamily (MFS) profile" evidence="5">
    <location>
        <begin position="13"/>
        <end position="425"/>
    </location>
</feature>
<dbReference type="InterPro" id="IPR050327">
    <property type="entry name" value="Proton-linked_MCT"/>
</dbReference>
<dbReference type="CDD" id="cd17353">
    <property type="entry name" value="MFS_OFA_like"/>
    <property type="match status" value="1"/>
</dbReference>
<feature type="transmembrane region" description="Helical" evidence="4">
    <location>
        <begin position="105"/>
        <end position="127"/>
    </location>
</feature>
<dbReference type="STRING" id="91360.SAMN05660330_04165"/>
<dbReference type="PANTHER" id="PTHR11360">
    <property type="entry name" value="MONOCARBOXYLATE TRANSPORTER"/>
    <property type="match status" value="1"/>
</dbReference>
<dbReference type="PANTHER" id="PTHR11360:SF304">
    <property type="entry name" value="MFS DOMAIN-CONTAINING PROTEIN"/>
    <property type="match status" value="1"/>
</dbReference>
<evidence type="ECO:0000259" key="5">
    <source>
        <dbReference type="PROSITE" id="PS50850"/>
    </source>
</evidence>
<dbReference type="OrthoDB" id="9793415at2"/>
<name>A0A1H0VNT6_9BACT</name>
<sequence>MNSTTHLTITISRGWLTTFATSTIGVALGILYVWSVIKSGIPDAWGWSNADKALPYSIMTIAFSFTMVPAGRLQDIIGPRRVILLGGFLTGLGCIISGLGGDSKLAYVVGFGLVTGIGVGCGYCALAPSAMRWFPPQKTGFIVGIVVAGIGLSPVFLAPLSAWSLNFFQFVNDVGVVEKGISNTIISLGFGIWAVVALCVGLIQIPPVGYTPGLYSMASTARHTSDTSMTWRQMVSTSQFWLMFFMFFAGSATGLIFISVATDLGKNALGSWAFLAVIVLSLGNSGGRILAGILSDKIGRQLTMFCEFACQGLVVCLLFWLSKHGGGSWFVVLFVVFMIGLNYGSNHALFPATCKDFYGLEHFGVNFGLLFCAFGTAGLVMPWLNGFLQDVTGKPDTSYILIIAMMAVASVLALVSRKLGPPELNKS</sequence>